<dbReference type="AlphaFoldDB" id="A0A1F6GAJ2"/>
<evidence type="ECO:0000256" key="3">
    <source>
        <dbReference type="SAM" id="Coils"/>
    </source>
</evidence>
<keyword evidence="1 2" id="KW-0597">Phosphoprotein</keyword>
<accession>A0A1F6GAJ2</accession>
<comment type="caution">
    <text evidence="5">The sequence shown here is derived from an EMBL/GenBank/DDBJ whole genome shotgun (WGS) entry which is preliminary data.</text>
</comment>
<feature type="domain" description="Response regulatory" evidence="4">
    <location>
        <begin position="7"/>
        <end position="124"/>
    </location>
</feature>
<dbReference type="Pfam" id="PF00072">
    <property type="entry name" value="Response_reg"/>
    <property type="match status" value="1"/>
</dbReference>
<keyword evidence="3" id="KW-0175">Coiled coil</keyword>
<name>A0A1F6GAJ2_9PROT</name>
<dbReference type="SMART" id="SM00448">
    <property type="entry name" value="REC"/>
    <property type="match status" value="1"/>
</dbReference>
<dbReference type="SUPFAM" id="SSF52172">
    <property type="entry name" value="CheY-like"/>
    <property type="match status" value="1"/>
</dbReference>
<feature type="coiled-coil region" evidence="3">
    <location>
        <begin position="311"/>
        <end position="345"/>
    </location>
</feature>
<evidence type="ECO:0000259" key="4">
    <source>
        <dbReference type="PROSITE" id="PS50110"/>
    </source>
</evidence>
<sequence length="440" mass="50046">MEKQALKVLVADDNLVNLESISDLLEEEGLSYLTATNGVEALKILEEQGPAEVIILDWMMPQMSGFELLKILKRDPRWCDIPVIMQTAKSQEKDMIDALDSKVFLYLTKPYSDKVLASMVRRALSEYRRFKDMERRSEFKQEEAKELLKSLVANQTKKIEFDLKTYQELNQFFIHSLACNDLEALVQTFLDCITKFSFESARNEGEPEEFKLLRCSIRLADGEEINLSDRGISSKLDSMILDKAIKSGEIIARGSYTAVPAASQNLAILIRNSPSNPDELDMALKMVAVMLEMFDARVGHFRNNLEILKQKEALEQKNGHIRNIIKSAAEELGKVNQKYQAMKETQMDIMERLDENLKSVIPNLSEEQLKALEAASIDRLNASMQLYTEDQITDQQFLLTIQELNHLFSEKNAEENKLKPGQLGGTDQAQVDDLLASFGF</sequence>
<dbReference type="STRING" id="1817772.A2527_07900"/>
<evidence type="ECO:0000313" key="5">
    <source>
        <dbReference type="EMBL" id="OGG95089.1"/>
    </source>
</evidence>
<dbReference type="EMBL" id="MFNE01000026">
    <property type="protein sequence ID" value="OGG95089.1"/>
    <property type="molecule type" value="Genomic_DNA"/>
</dbReference>
<dbReference type="GO" id="GO:0000160">
    <property type="term" value="P:phosphorelay signal transduction system"/>
    <property type="evidence" value="ECO:0007669"/>
    <property type="project" value="InterPro"/>
</dbReference>
<gene>
    <name evidence="5" type="ORF">A2527_07900</name>
</gene>
<dbReference type="PANTHER" id="PTHR44591">
    <property type="entry name" value="STRESS RESPONSE REGULATOR PROTEIN 1"/>
    <property type="match status" value="1"/>
</dbReference>
<proteinExistence type="predicted"/>
<reference evidence="5 6" key="1">
    <citation type="journal article" date="2016" name="Nat. Commun.">
        <title>Thousands of microbial genomes shed light on interconnected biogeochemical processes in an aquifer system.</title>
        <authorList>
            <person name="Anantharaman K."/>
            <person name="Brown C.T."/>
            <person name="Hug L.A."/>
            <person name="Sharon I."/>
            <person name="Castelle C.J."/>
            <person name="Probst A.J."/>
            <person name="Thomas B.C."/>
            <person name="Singh A."/>
            <person name="Wilkins M.J."/>
            <person name="Karaoz U."/>
            <person name="Brodie E.L."/>
            <person name="Williams K.H."/>
            <person name="Hubbard S.S."/>
            <person name="Banfield J.F."/>
        </authorList>
    </citation>
    <scope>NUCLEOTIDE SEQUENCE [LARGE SCALE GENOMIC DNA]</scope>
</reference>
<evidence type="ECO:0000313" key="6">
    <source>
        <dbReference type="Proteomes" id="UP000178449"/>
    </source>
</evidence>
<evidence type="ECO:0000256" key="1">
    <source>
        <dbReference type="ARBA" id="ARBA00022553"/>
    </source>
</evidence>
<protein>
    <recommendedName>
        <fullName evidence="4">Response regulatory domain-containing protein</fullName>
    </recommendedName>
</protein>
<dbReference type="InterPro" id="IPR011006">
    <property type="entry name" value="CheY-like_superfamily"/>
</dbReference>
<dbReference type="PROSITE" id="PS50110">
    <property type="entry name" value="RESPONSE_REGULATORY"/>
    <property type="match status" value="1"/>
</dbReference>
<dbReference type="InterPro" id="IPR001789">
    <property type="entry name" value="Sig_transdc_resp-reg_receiver"/>
</dbReference>
<feature type="modified residue" description="4-aspartylphosphate" evidence="2">
    <location>
        <position position="57"/>
    </location>
</feature>
<evidence type="ECO:0000256" key="2">
    <source>
        <dbReference type="PROSITE-ProRule" id="PRU00169"/>
    </source>
</evidence>
<dbReference type="Gene3D" id="3.40.50.2300">
    <property type="match status" value="1"/>
</dbReference>
<dbReference type="InterPro" id="IPR050595">
    <property type="entry name" value="Bact_response_regulator"/>
</dbReference>
<dbReference type="PANTHER" id="PTHR44591:SF3">
    <property type="entry name" value="RESPONSE REGULATORY DOMAIN-CONTAINING PROTEIN"/>
    <property type="match status" value="1"/>
</dbReference>
<organism evidence="5 6">
    <name type="scientific">Candidatus Lambdaproteobacteria bacterium RIFOXYD2_FULL_50_16</name>
    <dbReference type="NCBI Taxonomy" id="1817772"/>
    <lineage>
        <taxon>Bacteria</taxon>
        <taxon>Pseudomonadati</taxon>
        <taxon>Pseudomonadota</taxon>
        <taxon>Candidatus Lambdaproteobacteria</taxon>
    </lineage>
</organism>
<dbReference type="Proteomes" id="UP000178449">
    <property type="component" value="Unassembled WGS sequence"/>
</dbReference>